<keyword evidence="2" id="KW-1185">Reference proteome</keyword>
<name>A0ACB9Y666_PLABR</name>
<comment type="caution">
    <text evidence="1">The sequence shown here is derived from an EMBL/GenBank/DDBJ whole genome shotgun (WGS) entry which is preliminary data.</text>
</comment>
<reference evidence="1" key="1">
    <citation type="submission" date="2022-06" db="EMBL/GenBank/DDBJ databases">
        <title>The First Complete Genome of the Simian Malaria Parasite Plasmodium brasilianum.</title>
        <authorList>
            <person name="Bajic M."/>
            <person name="Ravishankar S."/>
        </authorList>
    </citation>
    <scope>NUCLEOTIDE SEQUENCE</scope>
    <source>
        <strain evidence="1">Bolivian I</strain>
    </source>
</reference>
<evidence type="ECO:0000313" key="2">
    <source>
        <dbReference type="Proteomes" id="UP001056978"/>
    </source>
</evidence>
<protein>
    <submittedName>
        <fullName evidence="1">Uncharacterized protein</fullName>
    </submittedName>
</protein>
<organism evidence="1 2">
    <name type="scientific">Plasmodium brasilianum</name>
    <dbReference type="NCBI Taxonomy" id="5824"/>
    <lineage>
        <taxon>Eukaryota</taxon>
        <taxon>Sar</taxon>
        <taxon>Alveolata</taxon>
        <taxon>Apicomplexa</taxon>
        <taxon>Aconoidasida</taxon>
        <taxon>Haemosporida</taxon>
        <taxon>Plasmodiidae</taxon>
        <taxon>Plasmodium</taxon>
        <taxon>Plasmodium (Plasmodium)</taxon>
    </lineage>
</organism>
<dbReference type="EMBL" id="CM043779">
    <property type="protein sequence ID" value="KAI4837244.1"/>
    <property type="molecule type" value="Genomic_DNA"/>
</dbReference>
<accession>A0ACB9Y666</accession>
<evidence type="ECO:0000313" key="1">
    <source>
        <dbReference type="EMBL" id="KAI4837244.1"/>
    </source>
</evidence>
<proteinExistence type="predicted"/>
<gene>
    <name evidence="1" type="ORF">MKS88_003714</name>
</gene>
<sequence length="413" mass="46860">MHTFISQINKNNFQGTINKFKSNNDDMKNKKKDLESAIKEKINNNGNGQINGNGDGQINGSGDGQINGSGDGQINGSGDGQINGSGDGQINGSGDGQINGSGDGQINGNGNIQINNNGDGQINGNGNIQINNNGDGQINNNADGQINGNRNGRTNEQIYLSNEIKKKNSCKTHSERKKHHNSKHKFSKNYFKCRSESFSKNEKSIIHTIFQSEKMVLKDEAILSNKHDINMSNMDNSEDTYKSESYEKFFEIDNEAKHELSEHVRRLVGCRSESNQYVRDAEKRSETDKYSDLSNKKRKKKKRSIRKKKLKKSKITDHDEYDEDQNFNKLKTFYKGAHDVTTHYITKMFNKKISFEKNMVEYDNILSKHGEDLIKKFDIFEEEESLCSSEIGNDFVDNICEYFTYLMFLTLKT</sequence>
<dbReference type="Proteomes" id="UP001056978">
    <property type="component" value="Chromosome 11"/>
</dbReference>